<dbReference type="Pfam" id="PF00126">
    <property type="entry name" value="HTH_1"/>
    <property type="match status" value="1"/>
</dbReference>
<keyword evidence="3" id="KW-0238">DNA-binding</keyword>
<dbReference type="NCBIfam" id="NF009888">
    <property type="entry name" value="PRK13348.1"/>
    <property type="match status" value="1"/>
</dbReference>
<dbReference type="PANTHER" id="PTHR30579:SF2">
    <property type="entry name" value="HTH-TYPE TRANSCRIPTIONAL REGULATOR ARGP"/>
    <property type="match status" value="1"/>
</dbReference>
<feature type="domain" description="HTH lysR-type" evidence="5">
    <location>
        <begin position="2"/>
        <end position="58"/>
    </location>
</feature>
<dbReference type="PANTHER" id="PTHR30579">
    <property type="entry name" value="TRANSCRIPTIONAL REGULATOR"/>
    <property type="match status" value="1"/>
</dbReference>
<reference evidence="6 7" key="1">
    <citation type="submission" date="2020-08" db="EMBL/GenBank/DDBJ databases">
        <title>Genomic Encyclopedia of Type Strains, Phase IV (KMG-IV): sequencing the most valuable type-strain genomes for metagenomic binning, comparative biology and taxonomic classification.</title>
        <authorList>
            <person name="Goeker M."/>
        </authorList>
    </citation>
    <scope>NUCLEOTIDE SEQUENCE [LARGE SCALE GENOMIC DNA]</scope>
    <source>
        <strain evidence="6 7">DSM 103377</strain>
    </source>
</reference>
<dbReference type="RefSeq" id="WP_184007608.1">
    <property type="nucleotide sequence ID" value="NZ_JACIJS010000001.1"/>
</dbReference>
<dbReference type="InterPro" id="IPR036390">
    <property type="entry name" value="WH_DNA-bd_sf"/>
</dbReference>
<dbReference type="Gene3D" id="1.10.10.10">
    <property type="entry name" value="Winged helix-like DNA-binding domain superfamily/Winged helix DNA-binding domain"/>
    <property type="match status" value="1"/>
</dbReference>
<sequence length="294" mass="32099">MLDPAQMSALTEVIRTGSFERAAERLSVTPSAISQRVKALEERIGSVLIMRGQPCLPTPTGQRILRHAEEVDLLEQMLHRDLGGAAPALSTLRVAVNADSLATWLIPGMAACDGILFDLVIDDQDHSAAWLREGKVSAAITSHAAPVQGCDSHPLAVMRYVATASPAFMARWFPDGVTVEALKHAPMMTFDPKDTLQTDWLRATFGRPLRPPSHWIPATHPFVEATLAGMGWAMNPEILIADHLATGRLVPLMPEAPLDVPLHWQTSRMVGKAIAPITREIRRAASVLRPFAER</sequence>
<evidence type="ECO:0000256" key="2">
    <source>
        <dbReference type="ARBA" id="ARBA00023015"/>
    </source>
</evidence>
<dbReference type="SUPFAM" id="SSF46785">
    <property type="entry name" value="Winged helix' DNA-binding domain"/>
    <property type="match status" value="1"/>
</dbReference>
<dbReference type="SUPFAM" id="SSF53850">
    <property type="entry name" value="Periplasmic binding protein-like II"/>
    <property type="match status" value="1"/>
</dbReference>
<dbReference type="AlphaFoldDB" id="A0A840X0N8"/>
<keyword evidence="7" id="KW-1185">Reference proteome</keyword>
<evidence type="ECO:0000313" key="7">
    <source>
        <dbReference type="Proteomes" id="UP000553766"/>
    </source>
</evidence>
<dbReference type="InterPro" id="IPR017685">
    <property type="entry name" value="ArgP"/>
</dbReference>
<dbReference type="PROSITE" id="PS50931">
    <property type="entry name" value="HTH_LYSR"/>
    <property type="match status" value="1"/>
</dbReference>
<dbReference type="Gene3D" id="3.40.190.290">
    <property type="match status" value="1"/>
</dbReference>
<proteinExistence type="inferred from homology"/>
<evidence type="ECO:0000313" key="6">
    <source>
        <dbReference type="EMBL" id="MBB5514227.1"/>
    </source>
</evidence>
<dbReference type="NCBIfam" id="TIGR03298">
    <property type="entry name" value="argP"/>
    <property type="match status" value="1"/>
</dbReference>
<dbReference type="EMBL" id="JACIJS010000001">
    <property type="protein sequence ID" value="MBB5514227.1"/>
    <property type="molecule type" value="Genomic_DNA"/>
</dbReference>
<dbReference type="InterPro" id="IPR000847">
    <property type="entry name" value="LysR_HTH_N"/>
</dbReference>
<dbReference type="Proteomes" id="UP000553766">
    <property type="component" value="Unassembled WGS sequence"/>
</dbReference>
<evidence type="ECO:0000259" key="5">
    <source>
        <dbReference type="PROSITE" id="PS50931"/>
    </source>
</evidence>
<comment type="similarity">
    <text evidence="1">Belongs to the LysR transcriptional regulatory family.</text>
</comment>
<comment type="caution">
    <text evidence="6">The sequence shown here is derived from an EMBL/GenBank/DDBJ whole genome shotgun (WGS) entry which is preliminary data.</text>
</comment>
<gene>
    <name evidence="6" type="ORF">FHS89_000225</name>
</gene>
<evidence type="ECO:0000256" key="4">
    <source>
        <dbReference type="ARBA" id="ARBA00023163"/>
    </source>
</evidence>
<dbReference type="GO" id="GO:0003700">
    <property type="term" value="F:DNA-binding transcription factor activity"/>
    <property type="evidence" value="ECO:0007669"/>
    <property type="project" value="InterPro"/>
</dbReference>
<dbReference type="NCBIfam" id="NF002964">
    <property type="entry name" value="PRK03635.1"/>
    <property type="match status" value="1"/>
</dbReference>
<dbReference type="Pfam" id="PF03466">
    <property type="entry name" value="LysR_substrate"/>
    <property type="match status" value="1"/>
</dbReference>
<keyword evidence="2" id="KW-0805">Transcription regulation</keyword>
<protein>
    <submittedName>
        <fullName evidence="6">LysR family transcriptional regulator (Chromosome initiation inhibitor)</fullName>
    </submittedName>
</protein>
<dbReference type="InterPro" id="IPR036388">
    <property type="entry name" value="WH-like_DNA-bd_sf"/>
</dbReference>
<name>A0A840X0N8_9RHOB</name>
<dbReference type="InterPro" id="IPR005119">
    <property type="entry name" value="LysR_subst-bd"/>
</dbReference>
<keyword evidence="4" id="KW-0804">Transcription</keyword>
<organism evidence="6 7">
    <name type="scientific">Rubricella aquisinus</name>
    <dbReference type="NCBI Taxonomy" id="2028108"/>
    <lineage>
        <taxon>Bacteria</taxon>
        <taxon>Pseudomonadati</taxon>
        <taxon>Pseudomonadota</taxon>
        <taxon>Alphaproteobacteria</taxon>
        <taxon>Rhodobacterales</taxon>
        <taxon>Paracoccaceae</taxon>
        <taxon>Rubricella</taxon>
    </lineage>
</organism>
<dbReference type="PRINTS" id="PR00039">
    <property type="entry name" value="HTHLYSR"/>
</dbReference>
<dbReference type="GO" id="GO:0003677">
    <property type="term" value="F:DNA binding"/>
    <property type="evidence" value="ECO:0007669"/>
    <property type="project" value="UniProtKB-KW"/>
</dbReference>
<evidence type="ECO:0000256" key="3">
    <source>
        <dbReference type="ARBA" id="ARBA00023125"/>
    </source>
</evidence>
<evidence type="ECO:0000256" key="1">
    <source>
        <dbReference type="ARBA" id="ARBA00009437"/>
    </source>
</evidence>
<accession>A0A840X0N8</accession>
<dbReference type="InterPro" id="IPR050176">
    <property type="entry name" value="LTTR"/>
</dbReference>